<evidence type="ECO:0000313" key="4">
    <source>
        <dbReference type="Proteomes" id="UP001198200"/>
    </source>
</evidence>
<dbReference type="EMBL" id="JAJEQN010000038">
    <property type="protein sequence ID" value="MCC2222506.1"/>
    <property type="molecule type" value="Genomic_DNA"/>
</dbReference>
<protein>
    <recommendedName>
        <fullName evidence="2">Putative Flagellin Flp1-like domain-containing protein</fullName>
    </recommendedName>
</protein>
<comment type="caution">
    <text evidence="3">The sequence shown here is derived from an EMBL/GenBank/DDBJ whole genome shotgun (WGS) entry which is preliminary data.</text>
</comment>
<sequence>MEGIKKHTVFCRIADGAVKKIRRFRNNTKGVTTVEVILVLVVLLAIVVIFREQLTAIVTGIFSHVNSTVSELYG</sequence>
<dbReference type="InterPro" id="IPR031564">
    <property type="entry name" value="Flp1-like"/>
</dbReference>
<evidence type="ECO:0000259" key="2">
    <source>
        <dbReference type="Pfam" id="PF16982"/>
    </source>
</evidence>
<feature type="domain" description="Putative Flagellin Flp1-like" evidence="2">
    <location>
        <begin position="24"/>
        <end position="69"/>
    </location>
</feature>
<organism evidence="3 4">
    <name type="scientific">Anthropogastromicrobium aceti</name>
    <dbReference type="NCBI Taxonomy" id="2981768"/>
    <lineage>
        <taxon>Bacteria</taxon>
        <taxon>Bacillati</taxon>
        <taxon>Bacillota</taxon>
        <taxon>Clostridia</taxon>
        <taxon>Lachnospirales</taxon>
        <taxon>Lachnospiraceae</taxon>
        <taxon>Anthropogastromicrobium</taxon>
    </lineage>
</organism>
<gene>
    <name evidence="3" type="ORF">LKD48_12845</name>
</gene>
<dbReference type="PROSITE" id="PS00409">
    <property type="entry name" value="PROKAR_NTER_METHYL"/>
    <property type="match status" value="1"/>
</dbReference>
<dbReference type="AlphaFoldDB" id="A0AAE3JD09"/>
<feature type="transmembrane region" description="Helical" evidence="1">
    <location>
        <begin position="30"/>
        <end position="50"/>
    </location>
</feature>
<keyword evidence="4" id="KW-1185">Reference proteome</keyword>
<evidence type="ECO:0000256" key="1">
    <source>
        <dbReference type="SAM" id="Phobius"/>
    </source>
</evidence>
<keyword evidence="1" id="KW-1133">Transmembrane helix</keyword>
<evidence type="ECO:0000313" key="3">
    <source>
        <dbReference type="EMBL" id="MCC2222506.1"/>
    </source>
</evidence>
<dbReference type="Proteomes" id="UP001198200">
    <property type="component" value="Unassembled WGS sequence"/>
</dbReference>
<keyword evidence="1" id="KW-0812">Transmembrane</keyword>
<reference evidence="3 4" key="1">
    <citation type="submission" date="2021-10" db="EMBL/GenBank/DDBJ databases">
        <title>Anaerobic single-cell dispensing facilitates the cultivation of human gut bacteria.</title>
        <authorList>
            <person name="Afrizal A."/>
        </authorList>
    </citation>
    <scope>NUCLEOTIDE SEQUENCE [LARGE SCALE GENOMIC DNA]</scope>
    <source>
        <strain evidence="3 4">CLA-AA-H224</strain>
    </source>
</reference>
<accession>A0AAE3JD09</accession>
<name>A0AAE3JD09_9FIRM</name>
<proteinExistence type="predicted"/>
<dbReference type="RefSeq" id="WP_227102357.1">
    <property type="nucleotide sequence ID" value="NZ_JAJEQN010000038.1"/>
</dbReference>
<keyword evidence="1" id="KW-0472">Membrane</keyword>
<dbReference type="InterPro" id="IPR012902">
    <property type="entry name" value="N_methyl_site"/>
</dbReference>
<dbReference type="Pfam" id="PF16982">
    <property type="entry name" value="Flp1_like"/>
    <property type="match status" value="1"/>
</dbReference>